<dbReference type="EMBL" id="CAJNOB010000016">
    <property type="protein sequence ID" value="CAF0697766.1"/>
    <property type="molecule type" value="Genomic_DNA"/>
</dbReference>
<keyword evidence="3" id="KW-1185">Reference proteome</keyword>
<feature type="transmembrane region" description="Helical" evidence="1">
    <location>
        <begin position="298"/>
        <end position="326"/>
    </location>
</feature>
<gene>
    <name evidence="2" type="ORF">MPNT_230011</name>
</gene>
<keyword evidence="1" id="KW-0472">Membrane</keyword>
<keyword evidence="1" id="KW-1133">Transmembrane helix</keyword>
<evidence type="ECO:0000313" key="3">
    <source>
        <dbReference type="Proteomes" id="UP000663859"/>
    </source>
</evidence>
<protein>
    <recommendedName>
        <fullName evidence="4">GYF domain-containing protein</fullName>
    </recommendedName>
</protein>
<feature type="transmembrane region" description="Helical" evidence="1">
    <location>
        <begin position="115"/>
        <end position="138"/>
    </location>
</feature>
<sequence length="396" mass="43896">MPESYYYHAPDNRIYGPADRATLERWLKERRIEPTSKVSQEGKEGFRTVEEVLREVPVPEVPPEEGVLAQEQVPVKGKVPQETVSKDVLPRVSCGRFIEVIQEAFVFLERSLPTYLAMGVFLQLPNLFFTVWTQWVVLASKGQAPKIPGGIFTASLLFILVGLLAEIFSAPLIHYTWQWAVGEGVPSWARAWEVSRQRVGKLVGTFFLRVGILLLGMLVAMLPVALVGAAGHFSRLVRTLVVLLFLLILFGLIGFAIRLVLVPAVVLLEGLGGVRALERSIELVRGIRPGRISEKGEVQYVILVGLCVLLGATISLAVGFLLALVSGEDFVQFWMRVRTSRDWTSFALSDLVGFSGNAVALPLYTVLVVLWYLHRRKSLEDSSDGSVNPTGQTWLS</sequence>
<keyword evidence="1" id="KW-0812">Transmembrane</keyword>
<feature type="transmembrane region" description="Helical" evidence="1">
    <location>
        <begin position="236"/>
        <end position="253"/>
    </location>
</feature>
<dbReference type="Proteomes" id="UP000663859">
    <property type="component" value="Unassembled WGS sequence"/>
</dbReference>
<organism evidence="2 3">
    <name type="scientific">Candidatus Methylacidithermus pantelleriae</name>
    <dbReference type="NCBI Taxonomy" id="2744239"/>
    <lineage>
        <taxon>Bacteria</taxon>
        <taxon>Pseudomonadati</taxon>
        <taxon>Verrucomicrobiota</taxon>
        <taxon>Methylacidiphilae</taxon>
        <taxon>Methylacidiphilales</taxon>
        <taxon>Methylacidiphilaceae</taxon>
        <taxon>Candidatus Methylacidithermus</taxon>
    </lineage>
</organism>
<feature type="transmembrane region" description="Helical" evidence="1">
    <location>
        <begin position="346"/>
        <end position="373"/>
    </location>
</feature>
<name>A0A8J2BJM3_9BACT</name>
<feature type="transmembrane region" description="Helical" evidence="1">
    <location>
        <begin position="206"/>
        <end position="229"/>
    </location>
</feature>
<evidence type="ECO:0000313" key="2">
    <source>
        <dbReference type="EMBL" id="CAF0697766.1"/>
    </source>
</evidence>
<accession>A0A8J2BJM3</accession>
<dbReference type="RefSeq" id="WP_174583221.1">
    <property type="nucleotide sequence ID" value="NZ_CAJNOB010000016.1"/>
</dbReference>
<feature type="transmembrane region" description="Helical" evidence="1">
    <location>
        <begin position="150"/>
        <end position="173"/>
    </location>
</feature>
<reference evidence="2" key="1">
    <citation type="submission" date="2021-02" db="EMBL/GenBank/DDBJ databases">
        <authorList>
            <person name="Cremers G."/>
            <person name="Picone N."/>
        </authorList>
    </citation>
    <scope>NUCLEOTIDE SEQUENCE</scope>
    <source>
        <strain evidence="2">PQ17</strain>
    </source>
</reference>
<evidence type="ECO:0000256" key="1">
    <source>
        <dbReference type="SAM" id="Phobius"/>
    </source>
</evidence>
<proteinExistence type="predicted"/>
<comment type="caution">
    <text evidence="2">The sequence shown here is derived from an EMBL/GenBank/DDBJ whole genome shotgun (WGS) entry which is preliminary data.</text>
</comment>
<dbReference type="AlphaFoldDB" id="A0A8J2BJM3"/>
<evidence type="ECO:0008006" key="4">
    <source>
        <dbReference type="Google" id="ProtNLM"/>
    </source>
</evidence>